<feature type="compositionally biased region" description="Basic and acidic residues" evidence="1">
    <location>
        <begin position="15"/>
        <end position="25"/>
    </location>
</feature>
<gene>
    <name evidence="2" type="ORF">QBC33DRAFT_82708</name>
</gene>
<dbReference type="RefSeq" id="XP_060282882.1">
    <property type="nucleotide sequence ID" value="XM_060433114.1"/>
</dbReference>
<proteinExistence type="predicted"/>
<sequence length="667" mass="74124">MRLGNMSSIFLTDEELGKKDDDHKPAKLPPLRSHHWSPARVPVRKTLKRLAIALIIGLGVYLFIKNIPTDVPIRDRRRPVYGQTDETLPFRPPHGTAKSSPPVTNFDESVRSAGRTYNAPARFPNLGTSLQAISSTRGSLLTNKNVLFVASSLKSVAALLPMACRMGSELRSYVHFALMSRSEIDIDELRAINGIDDSCQVIFHDARPDYSSISTEARLEACTSRALFHIYGYMHPQAVIVDGSSTEEVFFLGAMRKKAHNIGVPLIELPESAPKRLTWMTKLDSSSLAAWNRVNVEILIQAPPGGSGSLIRLLRSLSSADFTSCAIPHLTIELPRKIDPFTAKFLETFQWPPAHVHNPSHTRQLSLRRRIPRQTPSEEESAVRFLESFWPSNPRDSHVLVLSPQAELSPRFFHYLKYSLLEYGYSNAAVLQEWDRRLLGISLDLPATYLNVSEPFSPPTRKDAVHLAAAAAAATDEPTSFLWQAPNSNAVLFFGQKWVELHGFVSRLVDFQHGSPSPAPLLSEKLVSKRYPAWLEHALKLSRARGYWTLYPSKMTASNLATIHNELYAPPEEYEADATRDPSDATEIILADGPLLDRLPNGGNLPPFNQLPLVTWDGLVTKLHDFDSAASDYAAKFRGTIGGCEDLLPSDLLPQKSAGDLFCSKEA</sequence>
<evidence type="ECO:0008006" key="4">
    <source>
        <dbReference type="Google" id="ProtNLM"/>
    </source>
</evidence>
<dbReference type="PANTHER" id="PTHR33604">
    <property type="entry name" value="OSJNBA0004B13.7 PROTEIN"/>
    <property type="match status" value="1"/>
</dbReference>
<feature type="region of interest" description="Disordered" evidence="1">
    <location>
        <begin position="14"/>
        <end position="33"/>
    </location>
</feature>
<dbReference type="EMBL" id="MU839010">
    <property type="protein sequence ID" value="KAK1766669.1"/>
    <property type="molecule type" value="Genomic_DNA"/>
</dbReference>
<evidence type="ECO:0000256" key="1">
    <source>
        <dbReference type="SAM" id="MobiDB-lite"/>
    </source>
</evidence>
<dbReference type="GeneID" id="85316301"/>
<keyword evidence="3" id="KW-1185">Reference proteome</keyword>
<organism evidence="2 3">
    <name type="scientific">Phialemonium atrogriseum</name>
    <dbReference type="NCBI Taxonomy" id="1093897"/>
    <lineage>
        <taxon>Eukaryota</taxon>
        <taxon>Fungi</taxon>
        <taxon>Dikarya</taxon>
        <taxon>Ascomycota</taxon>
        <taxon>Pezizomycotina</taxon>
        <taxon>Sordariomycetes</taxon>
        <taxon>Sordariomycetidae</taxon>
        <taxon>Cephalothecales</taxon>
        <taxon>Cephalothecaceae</taxon>
        <taxon>Phialemonium</taxon>
    </lineage>
</organism>
<feature type="region of interest" description="Disordered" evidence="1">
    <location>
        <begin position="83"/>
        <end position="104"/>
    </location>
</feature>
<accession>A0AAJ0C0V3</accession>
<protein>
    <recommendedName>
        <fullName evidence="4">Glycosyltransferase 2</fullName>
    </recommendedName>
</protein>
<evidence type="ECO:0000313" key="3">
    <source>
        <dbReference type="Proteomes" id="UP001244011"/>
    </source>
</evidence>
<evidence type="ECO:0000313" key="2">
    <source>
        <dbReference type="EMBL" id="KAK1766669.1"/>
    </source>
</evidence>
<dbReference type="Proteomes" id="UP001244011">
    <property type="component" value="Unassembled WGS sequence"/>
</dbReference>
<comment type="caution">
    <text evidence="2">The sequence shown here is derived from an EMBL/GenBank/DDBJ whole genome shotgun (WGS) entry which is preliminary data.</text>
</comment>
<name>A0AAJ0C0V3_9PEZI</name>
<dbReference type="PANTHER" id="PTHR33604:SF3">
    <property type="entry name" value="OSJNBA0004B13.7 PROTEIN"/>
    <property type="match status" value="1"/>
</dbReference>
<reference evidence="2" key="1">
    <citation type="submission" date="2023-06" db="EMBL/GenBank/DDBJ databases">
        <title>Genome-scale phylogeny and comparative genomics of the fungal order Sordariales.</title>
        <authorList>
            <consortium name="Lawrence Berkeley National Laboratory"/>
            <person name="Hensen N."/>
            <person name="Bonometti L."/>
            <person name="Westerberg I."/>
            <person name="Brannstrom I.O."/>
            <person name="Guillou S."/>
            <person name="Cros-Aarteil S."/>
            <person name="Calhoun S."/>
            <person name="Haridas S."/>
            <person name="Kuo A."/>
            <person name="Mondo S."/>
            <person name="Pangilinan J."/>
            <person name="Riley R."/>
            <person name="Labutti K."/>
            <person name="Andreopoulos B."/>
            <person name="Lipzen A."/>
            <person name="Chen C."/>
            <person name="Yanf M."/>
            <person name="Daum C."/>
            <person name="Ng V."/>
            <person name="Clum A."/>
            <person name="Steindorff A."/>
            <person name="Ohm R."/>
            <person name="Martin F."/>
            <person name="Silar P."/>
            <person name="Natvig D."/>
            <person name="Lalanne C."/>
            <person name="Gautier V."/>
            <person name="Ament-Velasquez S.L."/>
            <person name="Kruys A."/>
            <person name="Hutchinson M.I."/>
            <person name="Powell A.J."/>
            <person name="Barry K."/>
            <person name="Miller A.N."/>
            <person name="Grigoriev I.V."/>
            <person name="Debuchy R."/>
            <person name="Gladieux P."/>
            <person name="Thoren M.H."/>
            <person name="Johannesson H."/>
        </authorList>
    </citation>
    <scope>NUCLEOTIDE SEQUENCE</scope>
    <source>
        <strain evidence="2">8032-3</strain>
    </source>
</reference>
<dbReference type="AlphaFoldDB" id="A0AAJ0C0V3"/>